<name>A0ACC0P2E0_RHOML</name>
<proteinExistence type="predicted"/>
<reference evidence="1" key="1">
    <citation type="submission" date="2022-02" db="EMBL/GenBank/DDBJ databases">
        <title>Plant Genome Project.</title>
        <authorList>
            <person name="Zhang R.-G."/>
        </authorList>
    </citation>
    <scope>NUCLEOTIDE SEQUENCE</scope>
    <source>
        <strain evidence="1">AT1</strain>
    </source>
</reference>
<keyword evidence="2" id="KW-1185">Reference proteome</keyword>
<protein>
    <submittedName>
        <fullName evidence="1">Uncharacterized protein</fullName>
    </submittedName>
</protein>
<sequence length="180" mass="20886">MMRRHARFEPAQIVVPINRPKIPTPPIVWETINLIQEAEEFQMQPWVNPYEESDYSQWVKEEEDLNFIYIDPYGTRECNFDEIEGEYDDPLDEISLASLFNQVEIADLPHDYTIIKEEKEVMKTQANTSILGLFMSQRGSHHASFEDGPSSKALFGKEDGGKEYKVAKAKIKEDDPEMLQ</sequence>
<dbReference type="EMBL" id="CM046391">
    <property type="protein sequence ID" value="KAI8559807.1"/>
    <property type="molecule type" value="Genomic_DNA"/>
</dbReference>
<evidence type="ECO:0000313" key="1">
    <source>
        <dbReference type="EMBL" id="KAI8559807.1"/>
    </source>
</evidence>
<comment type="caution">
    <text evidence="1">The sequence shown here is derived from an EMBL/GenBank/DDBJ whole genome shotgun (WGS) entry which is preliminary data.</text>
</comment>
<evidence type="ECO:0000313" key="2">
    <source>
        <dbReference type="Proteomes" id="UP001062846"/>
    </source>
</evidence>
<dbReference type="Proteomes" id="UP001062846">
    <property type="component" value="Chromosome 4"/>
</dbReference>
<organism evidence="1 2">
    <name type="scientific">Rhododendron molle</name>
    <name type="common">Chinese azalea</name>
    <name type="synonym">Azalea mollis</name>
    <dbReference type="NCBI Taxonomy" id="49168"/>
    <lineage>
        <taxon>Eukaryota</taxon>
        <taxon>Viridiplantae</taxon>
        <taxon>Streptophyta</taxon>
        <taxon>Embryophyta</taxon>
        <taxon>Tracheophyta</taxon>
        <taxon>Spermatophyta</taxon>
        <taxon>Magnoliopsida</taxon>
        <taxon>eudicotyledons</taxon>
        <taxon>Gunneridae</taxon>
        <taxon>Pentapetalae</taxon>
        <taxon>asterids</taxon>
        <taxon>Ericales</taxon>
        <taxon>Ericaceae</taxon>
        <taxon>Ericoideae</taxon>
        <taxon>Rhodoreae</taxon>
        <taxon>Rhododendron</taxon>
    </lineage>
</organism>
<accession>A0ACC0P2E0</accession>
<gene>
    <name evidence="1" type="ORF">RHMOL_Rhmol04G0203300</name>
</gene>